<keyword evidence="2" id="KW-0805">Transcription regulation</keyword>
<sequence length="203" mass="22460">MSNNEKRHNDPERAQVRRQQVLDAAAICFKRSGFHGASMSEISKAAGMSAGHIYNYFDSKDAIIAAFVEQNVERVSAILRDLEQRADPLMGLVDDAESSVADHVDSDRIALQLEIWAEASRNPAIAAVVRDADLRSRTYFRNVLKTARERHQLDASDDTLDGLMEAVIAIFHGLHVRAIHNPDAGRPAIVASVRNALRAMLFS</sequence>
<evidence type="ECO:0000259" key="6">
    <source>
        <dbReference type="PROSITE" id="PS50977"/>
    </source>
</evidence>
<evidence type="ECO:0000256" key="4">
    <source>
        <dbReference type="ARBA" id="ARBA00023163"/>
    </source>
</evidence>
<evidence type="ECO:0000256" key="1">
    <source>
        <dbReference type="ARBA" id="ARBA00022491"/>
    </source>
</evidence>
<feature type="DNA-binding region" description="H-T-H motif" evidence="5">
    <location>
        <begin position="38"/>
        <end position="57"/>
    </location>
</feature>
<protein>
    <submittedName>
        <fullName evidence="7">TetR family transcriptional regulator</fullName>
    </submittedName>
</protein>
<dbReference type="InterPro" id="IPR009057">
    <property type="entry name" value="Homeodomain-like_sf"/>
</dbReference>
<dbReference type="SUPFAM" id="SSF46689">
    <property type="entry name" value="Homeodomain-like"/>
    <property type="match status" value="1"/>
</dbReference>
<dbReference type="InterPro" id="IPR001647">
    <property type="entry name" value="HTH_TetR"/>
</dbReference>
<dbReference type="PANTHER" id="PTHR30055:SF226">
    <property type="entry name" value="HTH-TYPE TRANSCRIPTIONAL REGULATOR PKSA"/>
    <property type="match status" value="1"/>
</dbReference>
<dbReference type="RefSeq" id="WP_154378985.1">
    <property type="nucleotide sequence ID" value="NZ_WKJJ01000017.1"/>
</dbReference>
<comment type="caution">
    <text evidence="7">The sequence shown here is derived from an EMBL/GenBank/DDBJ whole genome shotgun (WGS) entry which is preliminary data.</text>
</comment>
<evidence type="ECO:0000313" key="8">
    <source>
        <dbReference type="Proteomes" id="UP000446768"/>
    </source>
</evidence>
<dbReference type="Pfam" id="PF00440">
    <property type="entry name" value="TetR_N"/>
    <property type="match status" value="1"/>
</dbReference>
<name>A0A7X2IRU8_9BURK</name>
<dbReference type="PROSITE" id="PS50977">
    <property type="entry name" value="HTH_TETR_2"/>
    <property type="match status" value="1"/>
</dbReference>
<accession>A0A7X2IRU8</accession>
<reference evidence="7 8" key="1">
    <citation type="submission" date="2019-11" db="EMBL/GenBank/DDBJ databases">
        <title>Novel species isolated from a subtropical stream in China.</title>
        <authorList>
            <person name="Lu H."/>
        </authorList>
    </citation>
    <scope>NUCLEOTIDE SEQUENCE [LARGE SCALE GENOMIC DNA]</scope>
    <source>
        <strain evidence="7 8">FT92W</strain>
    </source>
</reference>
<dbReference type="Gene3D" id="1.10.357.10">
    <property type="entry name" value="Tetracycline Repressor, domain 2"/>
    <property type="match status" value="1"/>
</dbReference>
<dbReference type="InterPro" id="IPR050109">
    <property type="entry name" value="HTH-type_TetR-like_transc_reg"/>
</dbReference>
<evidence type="ECO:0000256" key="2">
    <source>
        <dbReference type="ARBA" id="ARBA00023015"/>
    </source>
</evidence>
<dbReference type="GO" id="GO:0000976">
    <property type="term" value="F:transcription cis-regulatory region binding"/>
    <property type="evidence" value="ECO:0007669"/>
    <property type="project" value="TreeGrafter"/>
</dbReference>
<keyword evidence="4" id="KW-0804">Transcription</keyword>
<feature type="domain" description="HTH tetR-type" evidence="6">
    <location>
        <begin position="15"/>
        <end position="75"/>
    </location>
</feature>
<keyword evidence="3 5" id="KW-0238">DNA-binding</keyword>
<evidence type="ECO:0000256" key="3">
    <source>
        <dbReference type="ARBA" id="ARBA00023125"/>
    </source>
</evidence>
<dbReference type="InterPro" id="IPR036271">
    <property type="entry name" value="Tet_transcr_reg_TetR-rel_C_sf"/>
</dbReference>
<dbReference type="EMBL" id="WKJJ01000017">
    <property type="protein sequence ID" value="MRV74935.1"/>
    <property type="molecule type" value="Genomic_DNA"/>
</dbReference>
<dbReference type="InterPro" id="IPR039538">
    <property type="entry name" value="BetI_C"/>
</dbReference>
<organism evidence="7 8">
    <name type="scientific">Pseudoduganella rivuli</name>
    <dbReference type="NCBI Taxonomy" id="2666085"/>
    <lineage>
        <taxon>Bacteria</taxon>
        <taxon>Pseudomonadati</taxon>
        <taxon>Pseudomonadota</taxon>
        <taxon>Betaproteobacteria</taxon>
        <taxon>Burkholderiales</taxon>
        <taxon>Oxalobacteraceae</taxon>
        <taxon>Telluria group</taxon>
        <taxon>Pseudoduganella</taxon>
    </lineage>
</organism>
<dbReference type="AlphaFoldDB" id="A0A7X2IRU8"/>
<dbReference type="SUPFAM" id="SSF48498">
    <property type="entry name" value="Tetracyclin repressor-like, C-terminal domain"/>
    <property type="match status" value="1"/>
</dbReference>
<dbReference type="Pfam" id="PF13977">
    <property type="entry name" value="TetR_C_6"/>
    <property type="match status" value="1"/>
</dbReference>
<dbReference type="Proteomes" id="UP000446768">
    <property type="component" value="Unassembled WGS sequence"/>
</dbReference>
<keyword evidence="8" id="KW-1185">Reference proteome</keyword>
<dbReference type="GO" id="GO:0003700">
    <property type="term" value="F:DNA-binding transcription factor activity"/>
    <property type="evidence" value="ECO:0007669"/>
    <property type="project" value="TreeGrafter"/>
</dbReference>
<gene>
    <name evidence="7" type="ORF">GJ700_24790</name>
</gene>
<evidence type="ECO:0000256" key="5">
    <source>
        <dbReference type="PROSITE-ProRule" id="PRU00335"/>
    </source>
</evidence>
<proteinExistence type="predicted"/>
<dbReference type="PANTHER" id="PTHR30055">
    <property type="entry name" value="HTH-TYPE TRANSCRIPTIONAL REGULATOR RUTR"/>
    <property type="match status" value="1"/>
</dbReference>
<dbReference type="PRINTS" id="PR00455">
    <property type="entry name" value="HTHTETR"/>
</dbReference>
<evidence type="ECO:0000313" key="7">
    <source>
        <dbReference type="EMBL" id="MRV74935.1"/>
    </source>
</evidence>
<keyword evidence="1" id="KW-0678">Repressor</keyword>